<feature type="transmembrane region" description="Helical" evidence="2">
    <location>
        <begin position="12"/>
        <end position="33"/>
    </location>
</feature>
<reference evidence="3 4" key="1">
    <citation type="submission" date="2017-09" db="EMBL/GenBank/DDBJ databases">
        <title>Depth-based differentiation of microbial function through sediment-hosted aquifers and enrichment of novel symbionts in the deep terrestrial subsurface.</title>
        <authorList>
            <person name="Probst A.J."/>
            <person name="Ladd B."/>
            <person name="Jarett J.K."/>
            <person name="Geller-Mcgrath D.E."/>
            <person name="Sieber C.M."/>
            <person name="Emerson J.B."/>
            <person name="Anantharaman K."/>
            <person name="Thomas B.C."/>
            <person name="Malmstrom R."/>
            <person name="Stieglmeier M."/>
            <person name="Klingl A."/>
            <person name="Woyke T."/>
            <person name="Ryan C.M."/>
            <person name="Banfield J.F."/>
        </authorList>
    </citation>
    <scope>NUCLEOTIDE SEQUENCE [LARGE SCALE GENOMIC DNA]</scope>
    <source>
        <strain evidence="3">CG11_big_fil_rev_8_21_14_0_20_36_20</strain>
    </source>
</reference>
<keyword evidence="2" id="KW-0472">Membrane</keyword>
<protein>
    <recommendedName>
        <fullName evidence="5">General secretion pathway GspH domain-containing protein</fullName>
    </recommendedName>
</protein>
<feature type="coiled-coil region" evidence="1">
    <location>
        <begin position="36"/>
        <end position="63"/>
    </location>
</feature>
<evidence type="ECO:0000313" key="3">
    <source>
        <dbReference type="EMBL" id="PIR06883.1"/>
    </source>
</evidence>
<evidence type="ECO:0000256" key="2">
    <source>
        <dbReference type="SAM" id="Phobius"/>
    </source>
</evidence>
<comment type="caution">
    <text evidence="3">The sequence shown here is derived from an EMBL/GenBank/DDBJ whole genome shotgun (WGS) entry which is preliminary data.</text>
</comment>
<dbReference type="SUPFAM" id="SSF54523">
    <property type="entry name" value="Pili subunits"/>
    <property type="match status" value="1"/>
</dbReference>
<dbReference type="EMBL" id="PCWQ01000008">
    <property type="protein sequence ID" value="PIR06883.1"/>
    <property type="molecule type" value="Genomic_DNA"/>
</dbReference>
<dbReference type="Proteomes" id="UP000230564">
    <property type="component" value="Unassembled WGS sequence"/>
</dbReference>
<evidence type="ECO:0000256" key="1">
    <source>
        <dbReference type="SAM" id="Coils"/>
    </source>
</evidence>
<name>A0A2H0NDA6_9BACT</name>
<sequence length="156" mass="17213">MKNQLGLTILEIILVLFIAGIIATLSAVSYHRWQQQVQLNNNLDELNSALARAQQLATAAADNNVWGIHLDNDRYMMFQGYSYNENDPHNILWVLKGTEILHPTSTFADGTGGFGSNVIFSKFTGQTANTGTITLMTVSDHNITKTIIVDPSGQIY</sequence>
<evidence type="ECO:0000313" key="4">
    <source>
        <dbReference type="Proteomes" id="UP000230564"/>
    </source>
</evidence>
<gene>
    <name evidence="3" type="ORF">COV55_02140</name>
</gene>
<evidence type="ECO:0008006" key="5">
    <source>
        <dbReference type="Google" id="ProtNLM"/>
    </source>
</evidence>
<dbReference type="AlphaFoldDB" id="A0A2H0NDA6"/>
<proteinExistence type="predicted"/>
<keyword evidence="2" id="KW-0812">Transmembrane</keyword>
<keyword evidence="1" id="KW-0175">Coiled coil</keyword>
<accession>A0A2H0NDA6</accession>
<dbReference type="InterPro" id="IPR045584">
    <property type="entry name" value="Pilin-like"/>
</dbReference>
<keyword evidence="2" id="KW-1133">Transmembrane helix</keyword>
<organism evidence="3 4">
    <name type="scientific">Candidatus Komeilibacteria bacterium CG11_big_fil_rev_8_21_14_0_20_36_20</name>
    <dbReference type="NCBI Taxonomy" id="1974477"/>
    <lineage>
        <taxon>Bacteria</taxon>
        <taxon>Candidatus Komeiliibacteriota</taxon>
    </lineage>
</organism>